<feature type="region of interest" description="Disordered" evidence="6">
    <location>
        <begin position="631"/>
        <end position="653"/>
    </location>
</feature>
<name>A0AAD9SBW7_PHOAM</name>
<evidence type="ECO:0000256" key="4">
    <source>
        <dbReference type="ARBA" id="ARBA00023163"/>
    </source>
</evidence>
<protein>
    <submittedName>
        <fullName evidence="7">Uncharacterized protein</fullName>
    </submittedName>
</protein>
<keyword evidence="8" id="KW-1185">Reference proteome</keyword>
<dbReference type="PANTHER" id="PTHR31845:SF21">
    <property type="entry name" value="REGULATORY PROTEIN LEU3"/>
    <property type="match status" value="1"/>
</dbReference>
<evidence type="ECO:0000256" key="2">
    <source>
        <dbReference type="ARBA" id="ARBA00023015"/>
    </source>
</evidence>
<sequence length="698" mass="76555">MHPVVEVTLSWLLSSARGRDEKSFCRSPAFKDLPEPTIEITSIDCGAGSLAEPAQFKKEHSHDGEGRFPGVQWQAPRDIAGRVKEWLLVVEDPDAPLPTPIVHGKFDELVQEVQSIKQAVAPQSSSSTPHGQLPLPPIPAQTPQLPSPRADQARLYSSAVFSSGVSPLASIPSFSNAPPPRTFPEASSVPALTPGPLTTPSSASSRPAQPRALKSRVFSSEDIDRYFDQYFEHFHPYFPVVRIREPDAVYNAGPVLFWVIVVTACRKSTHEGGIFDFLVDAVRNEIWGSVSDPPVSLATINALLILSVWPLPTIRFMKDPSPIYVSLLMNSCYMLGIHTGRGDFPTQVYPAYRLSVSDEEAVYSWVGFNIISQRVSTYSGTPSTGQYFNSTIESILDRTSPIKIPMYFYIQLESAAFLHRVGRTVAANLEQGKGISHHVIEQLEEDFQKVQGLMSAGISEVDQFTILSTLLELQVFYFMPIPGFSQEAFKRNALRCHTTAQSVIRLALKLNNEIGFLTHSPHFVCRSLLSAACIVISALLSPSTKEVVDRQIQDSGTTPDMVVNEALAGVRLCSVQDGDLPVRAAKMMESAWSVRDILPATELSRLGQMDVSHRLGMGLPLDCIRRWKRQMEQTRPDKVTPQPGAGGNGGMAEGAGNAAVASAAEMLAGDPFSRVDWDAFMKDFDMNFDPALMDTVVA</sequence>
<feature type="compositionally biased region" description="Polar residues" evidence="6">
    <location>
        <begin position="117"/>
        <end position="130"/>
    </location>
</feature>
<dbReference type="Gene3D" id="3.90.280.10">
    <property type="entry name" value="PEBP-like"/>
    <property type="match status" value="1"/>
</dbReference>
<gene>
    <name evidence="7" type="ORF">N8I77_007782</name>
</gene>
<comment type="caution">
    <text evidence="7">The sequence shown here is derived from an EMBL/GenBank/DDBJ whole genome shotgun (WGS) entry which is preliminary data.</text>
</comment>
<dbReference type="PANTHER" id="PTHR31845">
    <property type="entry name" value="FINGER DOMAIN PROTEIN, PUTATIVE-RELATED"/>
    <property type="match status" value="1"/>
</dbReference>
<evidence type="ECO:0000256" key="5">
    <source>
        <dbReference type="ARBA" id="ARBA00023242"/>
    </source>
</evidence>
<feature type="compositionally biased region" description="Low complexity" evidence="6">
    <location>
        <begin position="196"/>
        <end position="212"/>
    </location>
</feature>
<dbReference type="GO" id="GO:0005634">
    <property type="term" value="C:nucleus"/>
    <property type="evidence" value="ECO:0007669"/>
    <property type="project" value="UniProtKB-SubCell"/>
</dbReference>
<reference evidence="7" key="1">
    <citation type="submission" date="2023-06" db="EMBL/GenBank/DDBJ databases">
        <authorList>
            <person name="Noh H."/>
        </authorList>
    </citation>
    <scope>NUCLEOTIDE SEQUENCE</scope>
    <source>
        <strain evidence="7">DUCC20226</strain>
    </source>
</reference>
<feature type="compositionally biased region" description="Gly residues" evidence="6">
    <location>
        <begin position="644"/>
        <end position="653"/>
    </location>
</feature>
<dbReference type="CDD" id="cd12148">
    <property type="entry name" value="fungal_TF_MHR"/>
    <property type="match status" value="1"/>
</dbReference>
<dbReference type="InterPro" id="IPR051089">
    <property type="entry name" value="prtT"/>
</dbReference>
<accession>A0AAD9SBW7</accession>
<keyword evidence="4" id="KW-0804">Transcription</keyword>
<proteinExistence type="predicted"/>
<keyword evidence="5" id="KW-0539">Nucleus</keyword>
<evidence type="ECO:0000256" key="3">
    <source>
        <dbReference type="ARBA" id="ARBA00023125"/>
    </source>
</evidence>
<evidence type="ECO:0000313" key="8">
    <source>
        <dbReference type="Proteomes" id="UP001265746"/>
    </source>
</evidence>
<dbReference type="GO" id="GO:0000981">
    <property type="term" value="F:DNA-binding transcription factor activity, RNA polymerase II-specific"/>
    <property type="evidence" value="ECO:0007669"/>
    <property type="project" value="TreeGrafter"/>
</dbReference>
<evidence type="ECO:0000256" key="6">
    <source>
        <dbReference type="SAM" id="MobiDB-lite"/>
    </source>
</evidence>
<feature type="region of interest" description="Disordered" evidence="6">
    <location>
        <begin position="179"/>
        <end position="213"/>
    </location>
</feature>
<organism evidence="7 8">
    <name type="scientific">Phomopsis amygdali</name>
    <name type="common">Fusicoccum amygdali</name>
    <dbReference type="NCBI Taxonomy" id="1214568"/>
    <lineage>
        <taxon>Eukaryota</taxon>
        <taxon>Fungi</taxon>
        <taxon>Dikarya</taxon>
        <taxon>Ascomycota</taxon>
        <taxon>Pezizomycotina</taxon>
        <taxon>Sordariomycetes</taxon>
        <taxon>Sordariomycetidae</taxon>
        <taxon>Diaporthales</taxon>
        <taxon>Diaporthaceae</taxon>
        <taxon>Diaporthe</taxon>
    </lineage>
</organism>
<dbReference type="SUPFAM" id="SSF49777">
    <property type="entry name" value="PEBP-like"/>
    <property type="match status" value="1"/>
</dbReference>
<keyword evidence="3" id="KW-0238">DNA-binding</keyword>
<comment type="subcellular location">
    <subcellularLocation>
        <location evidence="1">Nucleus</location>
    </subcellularLocation>
</comment>
<dbReference type="EMBL" id="JAUJFL010000004">
    <property type="protein sequence ID" value="KAK2604889.1"/>
    <property type="molecule type" value="Genomic_DNA"/>
</dbReference>
<keyword evidence="2" id="KW-0805">Transcription regulation</keyword>
<dbReference type="GO" id="GO:0000976">
    <property type="term" value="F:transcription cis-regulatory region binding"/>
    <property type="evidence" value="ECO:0007669"/>
    <property type="project" value="TreeGrafter"/>
</dbReference>
<feature type="region of interest" description="Disordered" evidence="6">
    <location>
        <begin position="117"/>
        <end position="152"/>
    </location>
</feature>
<dbReference type="Proteomes" id="UP001265746">
    <property type="component" value="Unassembled WGS sequence"/>
</dbReference>
<evidence type="ECO:0000256" key="1">
    <source>
        <dbReference type="ARBA" id="ARBA00004123"/>
    </source>
</evidence>
<dbReference type="InterPro" id="IPR036610">
    <property type="entry name" value="PEBP-like_sf"/>
</dbReference>
<evidence type="ECO:0000313" key="7">
    <source>
        <dbReference type="EMBL" id="KAK2604889.1"/>
    </source>
</evidence>
<dbReference type="AlphaFoldDB" id="A0AAD9SBW7"/>